<dbReference type="InterPro" id="IPR036093">
    <property type="entry name" value="NAC_dom_sf"/>
</dbReference>
<evidence type="ECO:0000259" key="7">
    <source>
        <dbReference type="PROSITE" id="PS51005"/>
    </source>
</evidence>
<dbReference type="EMBL" id="JAAIUW010000008">
    <property type="protein sequence ID" value="KAF7820196.1"/>
    <property type="molecule type" value="Genomic_DNA"/>
</dbReference>
<organism evidence="8 9">
    <name type="scientific">Senna tora</name>
    <dbReference type="NCBI Taxonomy" id="362788"/>
    <lineage>
        <taxon>Eukaryota</taxon>
        <taxon>Viridiplantae</taxon>
        <taxon>Streptophyta</taxon>
        <taxon>Embryophyta</taxon>
        <taxon>Tracheophyta</taxon>
        <taxon>Spermatophyta</taxon>
        <taxon>Magnoliopsida</taxon>
        <taxon>eudicotyledons</taxon>
        <taxon>Gunneridae</taxon>
        <taxon>Pentapetalae</taxon>
        <taxon>rosids</taxon>
        <taxon>fabids</taxon>
        <taxon>Fabales</taxon>
        <taxon>Fabaceae</taxon>
        <taxon>Caesalpinioideae</taxon>
        <taxon>Cassia clade</taxon>
        <taxon>Senna</taxon>
    </lineage>
</organism>
<dbReference type="PROSITE" id="PS51005">
    <property type="entry name" value="NAC"/>
    <property type="match status" value="1"/>
</dbReference>
<sequence length="562" mass="62262">MGRHSSASLSPGFRFHPTDEELVRYYLRRKVSGKSFRFDPIAVIDIYKSEPWDLPCKSKLKSRDLEWYFFSGLDKKYGNGSKTNRATEKGYWKTTGKDRQVRHNSRIVGMKKTLVFHVGRAPRGTRTNWVMHEYRLEDEELVKAGIAQKDAFVLCRVFQKSGTGPKNGEQYGAPFVEEEWEDEDDEVAPLPGEGAVTDELLFGNDIDAFLETDDLEQALDMGVASESTGLPVNFCHGESSSYPVHSQELTEDQKPLVSTVGSFKPQEDQFLNTPEQCAMDRETVKDEYNGEQSDDGNPLNIDHVFDELYLDAIDYSQVDDGSFLETNDLAIPIAADPDGTNMLDEYLTYLDANDDIFNYISFDSPPLIKGSEDSAPDQVPPFTQQNVDEETKVSYMESKQNVETPYNSIEASSSKQIPGISKSVSGNTSSFIKKANNLLGSIPAPQAFAADSAPKDIALRLHSAAQSSFADHITTGMIRVTNITVRGDGIDWTLGKNGELNFMISSDFSQLDVNSAASVPVSGSFSGKTAFLVSHCWVFVMLFSVLILSLSCKGGSFMYAGK</sequence>
<evidence type="ECO:0000313" key="9">
    <source>
        <dbReference type="Proteomes" id="UP000634136"/>
    </source>
</evidence>
<keyword evidence="6" id="KW-0812">Transmembrane</keyword>
<evidence type="ECO:0000256" key="4">
    <source>
        <dbReference type="ARBA" id="ARBA00023163"/>
    </source>
</evidence>
<evidence type="ECO:0000313" key="8">
    <source>
        <dbReference type="EMBL" id="KAF7820196.1"/>
    </source>
</evidence>
<dbReference type="Pfam" id="PF02365">
    <property type="entry name" value="NAM"/>
    <property type="match status" value="1"/>
</dbReference>
<feature type="domain" description="NAC" evidence="7">
    <location>
        <begin position="9"/>
        <end position="160"/>
    </location>
</feature>
<evidence type="ECO:0000256" key="1">
    <source>
        <dbReference type="ARBA" id="ARBA00004123"/>
    </source>
</evidence>
<dbReference type="GO" id="GO:0006355">
    <property type="term" value="P:regulation of DNA-templated transcription"/>
    <property type="evidence" value="ECO:0007669"/>
    <property type="project" value="InterPro"/>
</dbReference>
<keyword evidence="9" id="KW-1185">Reference proteome</keyword>
<dbReference type="SUPFAM" id="SSF101941">
    <property type="entry name" value="NAC domain"/>
    <property type="match status" value="1"/>
</dbReference>
<dbReference type="FunFam" id="2.170.150.80:FF:000002">
    <property type="entry name" value="Nac domain-containing protein 86"/>
    <property type="match status" value="1"/>
</dbReference>
<evidence type="ECO:0000256" key="2">
    <source>
        <dbReference type="ARBA" id="ARBA00023015"/>
    </source>
</evidence>
<dbReference type="PANTHER" id="PTHR31744:SF210">
    <property type="entry name" value="NAC DOMAIN-CONTAINING PROTEIN 86-LIKE"/>
    <property type="match status" value="1"/>
</dbReference>
<evidence type="ECO:0000256" key="6">
    <source>
        <dbReference type="SAM" id="Phobius"/>
    </source>
</evidence>
<keyword evidence="5" id="KW-0539">Nucleus</keyword>
<evidence type="ECO:0000256" key="5">
    <source>
        <dbReference type="ARBA" id="ARBA00023242"/>
    </source>
</evidence>
<reference evidence="8" key="1">
    <citation type="submission" date="2020-09" db="EMBL/GenBank/DDBJ databases">
        <title>Genome-Enabled Discovery of Anthraquinone Biosynthesis in Senna tora.</title>
        <authorList>
            <person name="Kang S.-H."/>
            <person name="Pandey R.P."/>
            <person name="Lee C.-M."/>
            <person name="Sim J.-S."/>
            <person name="Jeong J.-T."/>
            <person name="Choi B.-S."/>
            <person name="Jung M."/>
            <person name="Ginzburg D."/>
            <person name="Zhao K."/>
            <person name="Won S.Y."/>
            <person name="Oh T.-J."/>
            <person name="Yu Y."/>
            <person name="Kim N.-H."/>
            <person name="Lee O.R."/>
            <person name="Lee T.-H."/>
            <person name="Bashyal P."/>
            <person name="Kim T.-S."/>
            <person name="Lee W.-H."/>
            <person name="Kawkins C."/>
            <person name="Kim C.-K."/>
            <person name="Kim J.S."/>
            <person name="Ahn B.O."/>
            <person name="Rhee S.Y."/>
            <person name="Sohng J.K."/>
        </authorList>
    </citation>
    <scope>NUCLEOTIDE SEQUENCE</scope>
    <source>
        <tissue evidence="8">Leaf</tissue>
    </source>
</reference>
<dbReference type="OrthoDB" id="777252at2759"/>
<dbReference type="PANTHER" id="PTHR31744">
    <property type="entry name" value="PROTEIN CUP-SHAPED COTYLEDON 2-RELATED"/>
    <property type="match status" value="1"/>
</dbReference>
<keyword evidence="4" id="KW-0804">Transcription</keyword>
<keyword evidence="6" id="KW-1133">Transmembrane helix</keyword>
<comment type="subcellular location">
    <subcellularLocation>
        <location evidence="1">Nucleus</location>
    </subcellularLocation>
</comment>
<dbReference type="Proteomes" id="UP000634136">
    <property type="component" value="Unassembled WGS sequence"/>
</dbReference>
<evidence type="ECO:0000256" key="3">
    <source>
        <dbReference type="ARBA" id="ARBA00023125"/>
    </source>
</evidence>
<gene>
    <name evidence="8" type="ORF">G2W53_025651</name>
</gene>
<name>A0A834TF92_9FABA</name>
<dbReference type="Gene3D" id="2.170.150.80">
    <property type="entry name" value="NAC domain"/>
    <property type="match status" value="1"/>
</dbReference>
<dbReference type="InterPro" id="IPR003441">
    <property type="entry name" value="NAC-dom"/>
</dbReference>
<accession>A0A834TF92</accession>
<dbReference type="GO" id="GO:0005634">
    <property type="term" value="C:nucleus"/>
    <property type="evidence" value="ECO:0007669"/>
    <property type="project" value="UniProtKB-SubCell"/>
</dbReference>
<dbReference type="AlphaFoldDB" id="A0A834TF92"/>
<dbReference type="GO" id="GO:0003677">
    <property type="term" value="F:DNA binding"/>
    <property type="evidence" value="ECO:0007669"/>
    <property type="project" value="UniProtKB-KW"/>
</dbReference>
<feature type="transmembrane region" description="Helical" evidence="6">
    <location>
        <begin position="530"/>
        <end position="552"/>
    </location>
</feature>
<keyword evidence="2" id="KW-0805">Transcription regulation</keyword>
<comment type="caution">
    <text evidence="8">The sequence shown here is derived from an EMBL/GenBank/DDBJ whole genome shotgun (WGS) entry which is preliminary data.</text>
</comment>
<keyword evidence="6" id="KW-0472">Membrane</keyword>
<proteinExistence type="predicted"/>
<keyword evidence="3" id="KW-0238">DNA-binding</keyword>
<protein>
    <submittedName>
        <fullName evidence="8">NAC domain-containing protein 78-like</fullName>
    </submittedName>
</protein>